<evidence type="ECO:0000313" key="20">
    <source>
        <dbReference type="Proteomes" id="UP001152320"/>
    </source>
</evidence>
<comment type="catalytic activity">
    <reaction evidence="13">
        <text>L-threonyl-[protein] + ATP = O-phospho-L-threonyl-[protein] + ADP + H(+)</text>
        <dbReference type="Rhea" id="RHEA:46608"/>
        <dbReference type="Rhea" id="RHEA-COMP:11060"/>
        <dbReference type="Rhea" id="RHEA-COMP:11605"/>
        <dbReference type="ChEBI" id="CHEBI:15378"/>
        <dbReference type="ChEBI" id="CHEBI:30013"/>
        <dbReference type="ChEBI" id="CHEBI:30616"/>
        <dbReference type="ChEBI" id="CHEBI:61977"/>
        <dbReference type="ChEBI" id="CHEBI:456216"/>
        <dbReference type="EC" id="2.7.11.1"/>
    </reaction>
</comment>
<feature type="compositionally biased region" description="Polar residues" evidence="16">
    <location>
        <begin position="828"/>
        <end position="837"/>
    </location>
</feature>
<keyword evidence="20" id="KW-1185">Reference proteome</keyword>
<feature type="region of interest" description="Disordered" evidence="16">
    <location>
        <begin position="797"/>
        <end position="837"/>
    </location>
</feature>
<dbReference type="Proteomes" id="UP001152320">
    <property type="component" value="Chromosome 10"/>
</dbReference>
<dbReference type="GO" id="GO:0050321">
    <property type="term" value="F:tau-protein kinase activity"/>
    <property type="evidence" value="ECO:0007669"/>
    <property type="project" value="TreeGrafter"/>
</dbReference>
<proteinExistence type="predicted"/>
<evidence type="ECO:0000256" key="15">
    <source>
        <dbReference type="PROSITE-ProRule" id="PRU10141"/>
    </source>
</evidence>
<dbReference type="InterPro" id="IPR057380">
    <property type="entry name" value="UBA_SIK1/2/3"/>
</dbReference>
<organism evidence="19 20">
    <name type="scientific">Holothuria leucospilota</name>
    <name type="common">Black long sea cucumber</name>
    <name type="synonym">Mertensiothuria leucospilota</name>
    <dbReference type="NCBI Taxonomy" id="206669"/>
    <lineage>
        <taxon>Eukaryota</taxon>
        <taxon>Metazoa</taxon>
        <taxon>Echinodermata</taxon>
        <taxon>Eleutherozoa</taxon>
        <taxon>Echinozoa</taxon>
        <taxon>Holothuroidea</taxon>
        <taxon>Aspidochirotacea</taxon>
        <taxon>Aspidochirotida</taxon>
        <taxon>Holothuriidae</taxon>
        <taxon>Holothuria</taxon>
    </lineage>
</organism>
<dbReference type="CDD" id="cd14338">
    <property type="entry name" value="UBA_SIK"/>
    <property type="match status" value="1"/>
</dbReference>
<dbReference type="Gene3D" id="1.10.510.10">
    <property type="entry name" value="Transferase(Phosphotransferase) domain 1"/>
    <property type="match status" value="1"/>
</dbReference>
<sequence length="921" mass="104011">MVVMETPDNTQPLHMKHGGEQQYSKPKRGHIRVGFYDIDRTIGKGNFAVVKLAKHRITKSQVAIKIIDKSRLDECNLKKIYREVQIMKMLSHPHIVKLYQVMETKSMLYLVTEYASNGEMFDYLANHGRMSEKDARKKFWQIITAVSYCHERRVVHRDLKAENLLLDANMNIKIADFGFSNYFKPGTHLATWCGSPPYAAPEVFEGQKYDGPQLDIWSLGVVLYVLVCGALPFDASTLPQLKERVLAGRFRIPFFMSTECEMLIRNMLVLNPAKRYSIEQIKAHKWMLMDGGPPSPVSSPVQEIPKPLGEFNEQALRLMQSLGIDQQKTIDALRRDSYDHYTAIYYLLVERLKLHRCSFPVEGRVDLRNRRPSSVAEHAMMRTSAGVTPAMVRTQAGVRGPMQSPHQHQQFVNNAQHSTGFYPIQPTQPTSQPIVSESAQVALQRKRKEPIITSQHNPCIFNESDIVPSVPNVKGTLLEPLPIISSRKVRSMSPKHMVVTSIDEGVEADLPESEQESDKSTIMEQYLGQRPAGGGEPYDISPNMQPCLSDFGIEPQELSGSFDSNEEMEISQSFSQCQGLSEVLTTPPCNSPDMSSMQESVPPPPPMVQAGYLPHPVSLDRANSQSPVSFREGRRASDGLLLQSAMGITVHTPKNIGHGQGLTDIATLRQQAQQTDILHSCSVAASQAQQQSQQTQMQYMQPMPVSQVPKNVQDPGLQVTWRRFPQQAQTIQRRQHRMQQMRQMTHKEPPCLPHSGSLSTRSSLEDVSNEFALQVAPNARTLQQRLLQQKLMQKRQQFQKSSQLSQQFQRMQLERQPSFDGRPPAPNRNDSYRQAQQHQIIPQCSFGEESCQNPSMVSQQPPSQGVYDPIPQNVKTLPPMMYGDTVPHIQSFDSPSFDECMDTSDESMVVSTEDEFSYSPI</sequence>
<evidence type="ECO:0000256" key="4">
    <source>
        <dbReference type="ARBA" id="ARBA00022490"/>
    </source>
</evidence>
<comment type="cofactor">
    <cofactor evidence="1">
        <name>Mg(2+)</name>
        <dbReference type="ChEBI" id="CHEBI:18420"/>
    </cofactor>
</comment>
<evidence type="ECO:0000256" key="16">
    <source>
        <dbReference type="SAM" id="MobiDB-lite"/>
    </source>
</evidence>
<keyword evidence="6" id="KW-0597">Phosphoprotein</keyword>
<evidence type="ECO:0000256" key="1">
    <source>
        <dbReference type="ARBA" id="ARBA00001946"/>
    </source>
</evidence>
<keyword evidence="5" id="KW-0723">Serine/threonine-protein kinase</keyword>
<feature type="compositionally biased region" description="Polar residues" evidence="16">
    <location>
        <begin position="572"/>
        <end position="599"/>
    </location>
</feature>
<evidence type="ECO:0000256" key="11">
    <source>
        <dbReference type="ARBA" id="ARBA00022840"/>
    </source>
</evidence>
<feature type="compositionally biased region" description="Acidic residues" evidence="16">
    <location>
        <begin position="912"/>
        <end position="921"/>
    </location>
</feature>
<keyword evidence="10 19" id="KW-0418">Kinase</keyword>
<keyword evidence="11 15" id="KW-0067">ATP-binding</keyword>
<evidence type="ECO:0000256" key="5">
    <source>
        <dbReference type="ARBA" id="ARBA00022527"/>
    </source>
</evidence>
<dbReference type="PANTHER" id="PTHR24346:SF74">
    <property type="entry name" value="PROTEIN KINASE DOMAIN-CONTAINING PROTEIN"/>
    <property type="match status" value="1"/>
</dbReference>
<dbReference type="InterPro" id="IPR015940">
    <property type="entry name" value="UBA"/>
</dbReference>
<feature type="compositionally biased region" description="Low complexity" evidence="16">
    <location>
        <begin position="797"/>
        <end position="810"/>
    </location>
</feature>
<evidence type="ECO:0000256" key="9">
    <source>
        <dbReference type="ARBA" id="ARBA00022741"/>
    </source>
</evidence>
<comment type="catalytic activity">
    <reaction evidence="14">
        <text>L-seryl-[protein] + ATP = O-phospho-L-seryl-[protein] + ADP + H(+)</text>
        <dbReference type="Rhea" id="RHEA:17989"/>
        <dbReference type="Rhea" id="RHEA-COMP:9863"/>
        <dbReference type="Rhea" id="RHEA-COMP:11604"/>
        <dbReference type="ChEBI" id="CHEBI:15378"/>
        <dbReference type="ChEBI" id="CHEBI:29999"/>
        <dbReference type="ChEBI" id="CHEBI:30616"/>
        <dbReference type="ChEBI" id="CHEBI:83421"/>
        <dbReference type="ChEBI" id="CHEBI:456216"/>
        <dbReference type="EC" id="2.7.11.1"/>
    </reaction>
</comment>
<evidence type="ECO:0000313" key="19">
    <source>
        <dbReference type="EMBL" id="KAJ8034913.1"/>
    </source>
</evidence>
<feature type="domain" description="Protein kinase" evidence="17">
    <location>
        <begin position="36"/>
        <end position="287"/>
    </location>
</feature>
<keyword evidence="9 15" id="KW-0547">Nucleotide-binding</keyword>
<dbReference type="GO" id="GO:0005524">
    <property type="term" value="F:ATP binding"/>
    <property type="evidence" value="ECO:0007669"/>
    <property type="project" value="UniProtKB-UniRule"/>
</dbReference>
<comment type="caution">
    <text evidence="19">The sequence shown here is derived from an EMBL/GenBank/DDBJ whole genome shotgun (WGS) entry which is preliminary data.</text>
</comment>
<dbReference type="InterPro" id="IPR017441">
    <property type="entry name" value="Protein_kinase_ATP_BS"/>
</dbReference>
<keyword evidence="7" id="KW-0808">Transferase</keyword>
<evidence type="ECO:0000256" key="8">
    <source>
        <dbReference type="ARBA" id="ARBA00022723"/>
    </source>
</evidence>
<dbReference type="PANTHER" id="PTHR24346">
    <property type="entry name" value="MAP/MICROTUBULE AFFINITY-REGULATING KINASE"/>
    <property type="match status" value="1"/>
</dbReference>
<feature type="region of interest" description="Disordered" evidence="16">
    <location>
        <begin position="572"/>
        <end position="603"/>
    </location>
</feature>
<dbReference type="SMART" id="SM00220">
    <property type="entry name" value="S_TKc"/>
    <property type="match status" value="1"/>
</dbReference>
<evidence type="ECO:0000256" key="14">
    <source>
        <dbReference type="ARBA" id="ARBA00048679"/>
    </source>
</evidence>
<name>A0A9Q1BYD3_HOLLE</name>
<evidence type="ECO:0000256" key="7">
    <source>
        <dbReference type="ARBA" id="ARBA00022679"/>
    </source>
</evidence>
<feature type="domain" description="UBA" evidence="18">
    <location>
        <begin position="310"/>
        <end position="350"/>
    </location>
</feature>
<dbReference type="FunFam" id="3.30.200.20:FF:000003">
    <property type="entry name" value="Non-specific serine/threonine protein kinase"/>
    <property type="match status" value="1"/>
</dbReference>
<dbReference type="PROSITE" id="PS50011">
    <property type="entry name" value="PROTEIN_KINASE_DOM"/>
    <property type="match status" value="1"/>
</dbReference>
<dbReference type="EMBL" id="JAIZAY010000010">
    <property type="protein sequence ID" value="KAJ8034913.1"/>
    <property type="molecule type" value="Genomic_DNA"/>
</dbReference>
<dbReference type="PROSITE" id="PS00108">
    <property type="entry name" value="PROTEIN_KINASE_ST"/>
    <property type="match status" value="1"/>
</dbReference>
<dbReference type="PROSITE" id="PS00107">
    <property type="entry name" value="PROTEIN_KINASE_ATP"/>
    <property type="match status" value="1"/>
</dbReference>
<protein>
    <recommendedName>
        <fullName evidence="3">non-specific serine/threonine protein kinase</fullName>
        <ecNumber evidence="3">2.7.11.1</ecNumber>
    </recommendedName>
</protein>
<dbReference type="GO" id="GO:0000226">
    <property type="term" value="P:microtubule cytoskeleton organization"/>
    <property type="evidence" value="ECO:0007669"/>
    <property type="project" value="TreeGrafter"/>
</dbReference>
<feature type="binding site" evidence="15">
    <location>
        <position position="65"/>
    </location>
    <ligand>
        <name>ATP</name>
        <dbReference type="ChEBI" id="CHEBI:30616"/>
    </ligand>
</feature>
<dbReference type="AlphaFoldDB" id="A0A9Q1BYD3"/>
<dbReference type="CDD" id="cd14071">
    <property type="entry name" value="STKc_SIK"/>
    <property type="match status" value="1"/>
</dbReference>
<dbReference type="InterPro" id="IPR008271">
    <property type="entry name" value="Ser/Thr_kinase_AS"/>
</dbReference>
<dbReference type="Pfam" id="PF00069">
    <property type="entry name" value="Pkinase"/>
    <property type="match status" value="1"/>
</dbReference>
<dbReference type="GO" id="GO:0005737">
    <property type="term" value="C:cytoplasm"/>
    <property type="evidence" value="ECO:0007669"/>
    <property type="project" value="UniProtKB-SubCell"/>
</dbReference>
<evidence type="ECO:0000259" key="17">
    <source>
        <dbReference type="PROSITE" id="PS50011"/>
    </source>
</evidence>
<evidence type="ECO:0000256" key="13">
    <source>
        <dbReference type="ARBA" id="ARBA00047899"/>
    </source>
</evidence>
<dbReference type="OrthoDB" id="193931at2759"/>
<evidence type="ECO:0000256" key="3">
    <source>
        <dbReference type="ARBA" id="ARBA00012513"/>
    </source>
</evidence>
<keyword evidence="12" id="KW-0460">Magnesium</keyword>
<accession>A0A9Q1BYD3</accession>
<evidence type="ECO:0000256" key="2">
    <source>
        <dbReference type="ARBA" id="ARBA00004496"/>
    </source>
</evidence>
<dbReference type="FunFam" id="1.10.510.10:FF:000154">
    <property type="entry name" value="Serine/threonine-protein kinase SIK2"/>
    <property type="match status" value="1"/>
</dbReference>
<evidence type="ECO:0000259" key="18">
    <source>
        <dbReference type="PROSITE" id="PS50030"/>
    </source>
</evidence>
<reference evidence="19" key="1">
    <citation type="submission" date="2021-10" db="EMBL/GenBank/DDBJ databases">
        <title>Tropical sea cucumber genome reveals ecological adaptation and Cuvierian tubules defense mechanism.</title>
        <authorList>
            <person name="Chen T."/>
        </authorList>
    </citation>
    <scope>NUCLEOTIDE SEQUENCE</scope>
    <source>
        <strain evidence="19">Nanhai2018</strain>
        <tissue evidence="19">Muscle</tissue>
    </source>
</reference>
<dbReference type="EC" id="2.7.11.1" evidence="3"/>
<comment type="subcellular location">
    <subcellularLocation>
        <location evidence="2">Cytoplasm</location>
    </subcellularLocation>
</comment>
<dbReference type="SUPFAM" id="SSF56112">
    <property type="entry name" value="Protein kinase-like (PK-like)"/>
    <property type="match status" value="1"/>
</dbReference>
<dbReference type="Pfam" id="PF23312">
    <property type="entry name" value="UBA_SIK3"/>
    <property type="match status" value="1"/>
</dbReference>
<dbReference type="GO" id="GO:0046872">
    <property type="term" value="F:metal ion binding"/>
    <property type="evidence" value="ECO:0007669"/>
    <property type="project" value="UniProtKB-KW"/>
</dbReference>
<keyword evidence="8" id="KW-0479">Metal-binding</keyword>
<dbReference type="PROSITE" id="PS50030">
    <property type="entry name" value="UBA"/>
    <property type="match status" value="1"/>
</dbReference>
<evidence type="ECO:0000256" key="10">
    <source>
        <dbReference type="ARBA" id="ARBA00022777"/>
    </source>
</evidence>
<dbReference type="InterPro" id="IPR034672">
    <property type="entry name" value="SIK"/>
</dbReference>
<feature type="region of interest" description="Disordered" evidence="16">
    <location>
        <begin position="1"/>
        <end position="25"/>
    </location>
</feature>
<gene>
    <name evidence="19" type="ORF">HOLleu_21940</name>
</gene>
<evidence type="ECO:0000256" key="6">
    <source>
        <dbReference type="ARBA" id="ARBA00022553"/>
    </source>
</evidence>
<dbReference type="InterPro" id="IPR000719">
    <property type="entry name" value="Prot_kinase_dom"/>
</dbReference>
<dbReference type="InterPro" id="IPR011009">
    <property type="entry name" value="Kinase-like_dom_sf"/>
</dbReference>
<dbReference type="GO" id="GO:0035556">
    <property type="term" value="P:intracellular signal transduction"/>
    <property type="evidence" value="ECO:0007669"/>
    <property type="project" value="TreeGrafter"/>
</dbReference>
<keyword evidence="4" id="KW-0963">Cytoplasm</keyword>
<evidence type="ECO:0000256" key="12">
    <source>
        <dbReference type="ARBA" id="ARBA00022842"/>
    </source>
</evidence>
<feature type="region of interest" description="Disordered" evidence="16">
    <location>
        <begin position="888"/>
        <end position="921"/>
    </location>
</feature>